<evidence type="ECO:0000313" key="8">
    <source>
        <dbReference type="RefSeq" id="XP_009760796.1"/>
    </source>
</evidence>
<keyword evidence="7" id="KW-1185">Reference proteome</keyword>
<dbReference type="InterPro" id="IPR016024">
    <property type="entry name" value="ARM-type_fold"/>
</dbReference>
<dbReference type="Gene3D" id="1.25.10.10">
    <property type="entry name" value="Leucine-rich Repeat Variant"/>
    <property type="match status" value="1"/>
</dbReference>
<evidence type="ECO:0000313" key="7">
    <source>
        <dbReference type="Proteomes" id="UP000189701"/>
    </source>
</evidence>
<reference evidence="8" key="2">
    <citation type="submission" date="2025-08" db="UniProtKB">
        <authorList>
            <consortium name="RefSeq"/>
        </authorList>
    </citation>
    <scope>IDENTIFICATION</scope>
    <source>
        <tissue evidence="8">Leaf</tissue>
    </source>
</reference>
<gene>
    <name evidence="8" type="primary">LOC104213079</name>
</gene>
<keyword evidence="2" id="KW-0813">Transport</keyword>
<dbReference type="InterPro" id="IPR040122">
    <property type="entry name" value="Importin_beta"/>
</dbReference>
<evidence type="ECO:0000256" key="4">
    <source>
        <dbReference type="ARBA" id="ARBA00022737"/>
    </source>
</evidence>
<keyword evidence="5" id="KW-0653">Protein transport</keyword>
<keyword evidence="6" id="KW-0732">Signal</keyword>
<evidence type="ECO:0000256" key="1">
    <source>
        <dbReference type="ARBA" id="ARBA00004496"/>
    </source>
</evidence>
<dbReference type="eggNOG" id="KOG2171">
    <property type="taxonomic scope" value="Eukaryota"/>
</dbReference>
<keyword evidence="4" id="KW-0677">Repeat</keyword>
<evidence type="ECO:0000256" key="5">
    <source>
        <dbReference type="ARBA" id="ARBA00022927"/>
    </source>
</evidence>
<accession>A0A1U7V746</accession>
<dbReference type="RefSeq" id="XP_009760796.1">
    <property type="nucleotide sequence ID" value="XM_009762494.1"/>
</dbReference>
<organism evidence="7 8">
    <name type="scientific">Nicotiana sylvestris</name>
    <name type="common">Wood tobacco</name>
    <name type="synonym">South American tobacco</name>
    <dbReference type="NCBI Taxonomy" id="4096"/>
    <lineage>
        <taxon>Eukaryota</taxon>
        <taxon>Viridiplantae</taxon>
        <taxon>Streptophyta</taxon>
        <taxon>Embryophyta</taxon>
        <taxon>Tracheophyta</taxon>
        <taxon>Spermatophyta</taxon>
        <taxon>Magnoliopsida</taxon>
        <taxon>eudicotyledons</taxon>
        <taxon>Gunneridae</taxon>
        <taxon>Pentapetalae</taxon>
        <taxon>asterids</taxon>
        <taxon>lamiids</taxon>
        <taxon>Solanales</taxon>
        <taxon>Solanaceae</taxon>
        <taxon>Nicotianoideae</taxon>
        <taxon>Nicotianeae</taxon>
        <taxon>Nicotiana</taxon>
    </lineage>
</organism>
<dbReference type="InterPro" id="IPR011989">
    <property type="entry name" value="ARM-like"/>
</dbReference>
<feature type="chain" id="PRO_5010535079" evidence="6">
    <location>
        <begin position="28"/>
        <end position="141"/>
    </location>
</feature>
<reference evidence="7" key="1">
    <citation type="journal article" date="2013" name="Genome Biol.">
        <title>Reference genomes and transcriptomes of Nicotiana sylvestris and Nicotiana tomentosiformis.</title>
        <authorList>
            <person name="Sierro N."/>
            <person name="Battey J.N."/>
            <person name="Ouadi S."/>
            <person name="Bovet L."/>
            <person name="Goepfert S."/>
            <person name="Bakaher N."/>
            <person name="Peitsch M.C."/>
            <person name="Ivanov N.V."/>
        </authorList>
    </citation>
    <scope>NUCLEOTIDE SEQUENCE [LARGE SCALE GENOMIC DNA]</scope>
</reference>
<feature type="signal peptide" evidence="6">
    <location>
        <begin position="1"/>
        <end position="27"/>
    </location>
</feature>
<evidence type="ECO:0000256" key="3">
    <source>
        <dbReference type="ARBA" id="ARBA00022490"/>
    </source>
</evidence>
<dbReference type="GO" id="GO:0005737">
    <property type="term" value="C:cytoplasm"/>
    <property type="evidence" value="ECO:0007669"/>
    <property type="project" value="UniProtKB-SubCell"/>
</dbReference>
<evidence type="ECO:0000256" key="2">
    <source>
        <dbReference type="ARBA" id="ARBA00022448"/>
    </source>
</evidence>
<dbReference type="AlphaFoldDB" id="A0A1U7V746"/>
<dbReference type="PANTHER" id="PTHR10527">
    <property type="entry name" value="IMPORTIN BETA"/>
    <property type="match status" value="1"/>
</dbReference>
<comment type="subcellular location">
    <subcellularLocation>
        <location evidence="1">Cytoplasm</location>
    </subcellularLocation>
</comment>
<dbReference type="STRING" id="4096.A0A1U7V746"/>
<keyword evidence="3" id="KW-0963">Cytoplasm</keyword>
<sequence length="141" mass="15823">MTLLSVKFVLNSFTSCLLMWNNLSVSTQSTIKCFLIDYIEQEESESEFIIQELRDTILDLAVSLVPENNWPELMPFLMCCITCGSNKLKVSAFLIYGLIADRITLVCSKYMQPQLLNALNDDTGLDLDVRMAATTRGGPTL</sequence>
<dbReference type="GO" id="GO:0006606">
    <property type="term" value="P:protein import into nucleus"/>
    <property type="evidence" value="ECO:0007669"/>
    <property type="project" value="InterPro"/>
</dbReference>
<name>A0A1U7V746_NICSY</name>
<protein>
    <submittedName>
        <fullName evidence="8">Uncharacterized protein LOC104213079</fullName>
    </submittedName>
</protein>
<dbReference type="SUPFAM" id="SSF48371">
    <property type="entry name" value="ARM repeat"/>
    <property type="match status" value="1"/>
</dbReference>
<proteinExistence type="predicted"/>
<dbReference type="Proteomes" id="UP000189701">
    <property type="component" value="Unplaced"/>
</dbReference>
<evidence type="ECO:0000256" key="6">
    <source>
        <dbReference type="SAM" id="SignalP"/>
    </source>
</evidence>